<feature type="compositionally biased region" description="Low complexity" evidence="4">
    <location>
        <begin position="22"/>
        <end position="42"/>
    </location>
</feature>
<dbReference type="AlphaFoldDB" id="A0A6A6L1Y2"/>
<name>A0A6A6L1Y2_HEVBR</name>
<feature type="compositionally biased region" description="Basic and acidic residues" evidence="4">
    <location>
        <begin position="7"/>
        <end position="18"/>
    </location>
</feature>
<dbReference type="NCBIfam" id="TIGR00756">
    <property type="entry name" value="PPR"/>
    <property type="match status" value="1"/>
</dbReference>
<dbReference type="GO" id="GO:0003729">
    <property type="term" value="F:mRNA binding"/>
    <property type="evidence" value="ECO:0007669"/>
    <property type="project" value="TreeGrafter"/>
</dbReference>
<comment type="similarity">
    <text evidence="1">Belongs to the PPR family. P subfamily.</text>
</comment>
<feature type="compositionally biased region" description="Low complexity" evidence="4">
    <location>
        <begin position="82"/>
        <end position="113"/>
    </location>
</feature>
<evidence type="ECO:0000313" key="5">
    <source>
        <dbReference type="EMBL" id="KAF2295402.1"/>
    </source>
</evidence>
<keyword evidence="6" id="KW-1185">Reference proteome</keyword>
<protein>
    <recommendedName>
        <fullName evidence="7">Pentacotripeptide-repeat region of PRORP domain-containing protein</fullName>
    </recommendedName>
</protein>
<evidence type="ECO:0000256" key="3">
    <source>
        <dbReference type="PROSITE-ProRule" id="PRU00708"/>
    </source>
</evidence>
<dbReference type="EMBL" id="JAAGAX010000013">
    <property type="protein sequence ID" value="KAF2295402.1"/>
    <property type="molecule type" value="Genomic_DNA"/>
</dbReference>
<evidence type="ECO:0000256" key="4">
    <source>
        <dbReference type="SAM" id="MobiDB-lite"/>
    </source>
</evidence>
<comment type="caution">
    <text evidence="5">The sequence shown here is derived from an EMBL/GenBank/DDBJ whole genome shotgun (WGS) entry which is preliminary data.</text>
</comment>
<organism evidence="5 6">
    <name type="scientific">Hevea brasiliensis</name>
    <name type="common">Para rubber tree</name>
    <name type="synonym">Siphonia brasiliensis</name>
    <dbReference type="NCBI Taxonomy" id="3981"/>
    <lineage>
        <taxon>Eukaryota</taxon>
        <taxon>Viridiplantae</taxon>
        <taxon>Streptophyta</taxon>
        <taxon>Embryophyta</taxon>
        <taxon>Tracheophyta</taxon>
        <taxon>Spermatophyta</taxon>
        <taxon>Magnoliopsida</taxon>
        <taxon>eudicotyledons</taxon>
        <taxon>Gunneridae</taxon>
        <taxon>Pentapetalae</taxon>
        <taxon>rosids</taxon>
        <taxon>fabids</taxon>
        <taxon>Malpighiales</taxon>
        <taxon>Euphorbiaceae</taxon>
        <taxon>Crotonoideae</taxon>
        <taxon>Micrandreae</taxon>
        <taxon>Hevea</taxon>
    </lineage>
</organism>
<proteinExistence type="inferred from homology"/>
<dbReference type="InterPro" id="IPR002885">
    <property type="entry name" value="PPR_rpt"/>
</dbReference>
<dbReference type="Proteomes" id="UP000467840">
    <property type="component" value="Chromosome 7"/>
</dbReference>
<feature type="region of interest" description="Disordered" evidence="4">
    <location>
        <begin position="1"/>
        <end position="50"/>
    </location>
</feature>
<keyword evidence="2" id="KW-0677">Repeat</keyword>
<evidence type="ECO:0000256" key="2">
    <source>
        <dbReference type="ARBA" id="ARBA00022737"/>
    </source>
</evidence>
<dbReference type="Gene3D" id="1.25.40.10">
    <property type="entry name" value="Tetratricopeptide repeat domain"/>
    <property type="match status" value="1"/>
</dbReference>
<sequence>MGSNKRRQLDDHRLDANKKHQQSPSSSSATTPNTQSSSNPSTKRPTFPSYLDIPNLPPKIKLLCEIIANTPSSSVEAVLATPASMSPSPTSSKSSSFLTHSLAPPSSSSAGPSMRREGLVSLATFASVFDSYVIAGRVKEAIMTFEVMDQYGCPRDVVALNSLLSAICRDGKNVDAVEFLHVASNVIKPDADTYAILLEGWEKEMNVLSARQTFMEMIRDIGWDPVNVPAYDTFLCTLLMDRDGLDEAIGFLQTMKDRSVVQE</sequence>
<evidence type="ECO:0008006" key="7">
    <source>
        <dbReference type="Google" id="ProtNLM"/>
    </source>
</evidence>
<dbReference type="InterPro" id="IPR051240">
    <property type="entry name" value="Mito_RNA-Proc/Resp"/>
</dbReference>
<feature type="repeat" description="PPR" evidence="3">
    <location>
        <begin position="121"/>
        <end position="155"/>
    </location>
</feature>
<dbReference type="PANTHER" id="PTHR47933:SF14">
    <property type="entry name" value="PENTATRICOPEPTIDE REPEAT (PPR) SUPERFAMILY PROTEIN"/>
    <property type="match status" value="1"/>
</dbReference>
<dbReference type="Pfam" id="PF01535">
    <property type="entry name" value="PPR"/>
    <property type="match status" value="1"/>
</dbReference>
<dbReference type="InterPro" id="IPR011990">
    <property type="entry name" value="TPR-like_helical_dom_sf"/>
</dbReference>
<evidence type="ECO:0000313" key="6">
    <source>
        <dbReference type="Proteomes" id="UP000467840"/>
    </source>
</evidence>
<reference evidence="5 6" key="1">
    <citation type="journal article" date="2020" name="Mol. Plant">
        <title>The Chromosome-Based Rubber Tree Genome Provides New Insights into Spurge Genome Evolution and Rubber Biosynthesis.</title>
        <authorList>
            <person name="Liu J."/>
            <person name="Shi C."/>
            <person name="Shi C.C."/>
            <person name="Li W."/>
            <person name="Zhang Q.J."/>
            <person name="Zhang Y."/>
            <person name="Li K."/>
            <person name="Lu H.F."/>
            <person name="Shi C."/>
            <person name="Zhu S.T."/>
            <person name="Xiao Z.Y."/>
            <person name="Nan H."/>
            <person name="Yue Y."/>
            <person name="Zhu X.G."/>
            <person name="Wu Y."/>
            <person name="Hong X.N."/>
            <person name="Fan G.Y."/>
            <person name="Tong Y."/>
            <person name="Zhang D."/>
            <person name="Mao C.L."/>
            <person name="Liu Y.L."/>
            <person name="Hao S.J."/>
            <person name="Liu W.Q."/>
            <person name="Lv M.Q."/>
            <person name="Zhang H.B."/>
            <person name="Liu Y."/>
            <person name="Hu-Tang G.R."/>
            <person name="Wang J.P."/>
            <person name="Wang J.H."/>
            <person name="Sun Y.H."/>
            <person name="Ni S.B."/>
            <person name="Chen W.B."/>
            <person name="Zhang X.C."/>
            <person name="Jiao Y.N."/>
            <person name="Eichler E.E."/>
            <person name="Li G.H."/>
            <person name="Liu X."/>
            <person name="Gao L.Z."/>
        </authorList>
    </citation>
    <scope>NUCLEOTIDE SEQUENCE [LARGE SCALE GENOMIC DNA]</scope>
    <source>
        <strain evidence="6">cv. GT1</strain>
        <tissue evidence="5">Leaf</tissue>
    </source>
</reference>
<dbReference type="PANTHER" id="PTHR47933">
    <property type="entry name" value="PENTATRICOPEPTIDE REPEAT-CONTAINING PROTEIN 1, MITOCHONDRIAL"/>
    <property type="match status" value="1"/>
</dbReference>
<evidence type="ECO:0000256" key="1">
    <source>
        <dbReference type="ARBA" id="ARBA00007626"/>
    </source>
</evidence>
<gene>
    <name evidence="5" type="ORF">GH714_032765</name>
</gene>
<accession>A0A6A6L1Y2</accession>
<feature type="region of interest" description="Disordered" evidence="4">
    <location>
        <begin position="82"/>
        <end position="114"/>
    </location>
</feature>
<dbReference type="PROSITE" id="PS51375">
    <property type="entry name" value="PPR"/>
    <property type="match status" value="1"/>
</dbReference>